<evidence type="ECO:0000256" key="2">
    <source>
        <dbReference type="ARBA" id="ARBA00022448"/>
    </source>
</evidence>
<dbReference type="PANTHER" id="PTHR11101:SF96">
    <property type="entry name" value="PHOSPHATE TRANSPORTER"/>
    <property type="match status" value="1"/>
</dbReference>
<feature type="region of interest" description="Disordered" evidence="8">
    <location>
        <begin position="199"/>
        <end position="227"/>
    </location>
</feature>
<evidence type="ECO:0000256" key="1">
    <source>
        <dbReference type="ARBA" id="ARBA00004141"/>
    </source>
</evidence>
<dbReference type="PANTHER" id="PTHR11101">
    <property type="entry name" value="PHOSPHATE TRANSPORTER"/>
    <property type="match status" value="1"/>
</dbReference>
<feature type="transmembrane region" description="Helical" evidence="7">
    <location>
        <begin position="485"/>
        <end position="504"/>
    </location>
</feature>
<dbReference type="InterPro" id="IPR001204">
    <property type="entry name" value="Phos_transporter"/>
</dbReference>
<comment type="caution">
    <text evidence="9">The sequence shown here is derived from an EMBL/GenBank/DDBJ whole genome shotgun (WGS) entry which is preliminary data.</text>
</comment>
<feature type="transmembrane region" description="Helical" evidence="7">
    <location>
        <begin position="122"/>
        <end position="144"/>
    </location>
</feature>
<dbReference type="Proteomes" id="UP001205105">
    <property type="component" value="Unassembled WGS sequence"/>
</dbReference>
<keyword evidence="4 7" id="KW-0812">Transmembrane</keyword>
<evidence type="ECO:0000256" key="3">
    <source>
        <dbReference type="ARBA" id="ARBA00022592"/>
    </source>
</evidence>
<keyword evidence="3 7" id="KW-0592">Phosphate transport</keyword>
<evidence type="ECO:0000313" key="9">
    <source>
        <dbReference type="EMBL" id="KAI7838606.1"/>
    </source>
</evidence>
<dbReference type="AlphaFoldDB" id="A0AAD5DLY1"/>
<feature type="transmembrane region" description="Helical" evidence="7">
    <location>
        <begin position="88"/>
        <end position="110"/>
    </location>
</feature>
<name>A0AAD5DLY1_9CHLO</name>
<protein>
    <recommendedName>
        <fullName evidence="7">Phosphate transporter</fullName>
    </recommendedName>
</protein>
<evidence type="ECO:0000256" key="6">
    <source>
        <dbReference type="ARBA" id="ARBA00023136"/>
    </source>
</evidence>
<comment type="function">
    <text evidence="7">Sodium-phosphate symporter.</text>
</comment>
<gene>
    <name evidence="9" type="ORF">COHA_007614</name>
</gene>
<dbReference type="Pfam" id="PF01384">
    <property type="entry name" value="PHO4"/>
    <property type="match status" value="1"/>
</dbReference>
<organism evidence="9 10">
    <name type="scientific">Chlorella ohadii</name>
    <dbReference type="NCBI Taxonomy" id="2649997"/>
    <lineage>
        <taxon>Eukaryota</taxon>
        <taxon>Viridiplantae</taxon>
        <taxon>Chlorophyta</taxon>
        <taxon>core chlorophytes</taxon>
        <taxon>Trebouxiophyceae</taxon>
        <taxon>Chlorellales</taxon>
        <taxon>Chlorellaceae</taxon>
        <taxon>Chlorella clade</taxon>
        <taxon>Chlorella</taxon>
    </lineage>
</organism>
<evidence type="ECO:0000256" key="7">
    <source>
        <dbReference type="RuleBase" id="RU363058"/>
    </source>
</evidence>
<comment type="subcellular location">
    <subcellularLocation>
        <location evidence="1 7">Membrane</location>
        <topology evidence="1 7">Multi-pass membrane protein</topology>
    </subcellularLocation>
</comment>
<feature type="transmembrane region" description="Helical" evidence="7">
    <location>
        <begin position="402"/>
        <end position="434"/>
    </location>
</feature>
<feature type="transmembrane region" description="Helical" evidence="7">
    <location>
        <begin position="17"/>
        <end position="35"/>
    </location>
</feature>
<reference evidence="9" key="1">
    <citation type="submission" date="2020-11" db="EMBL/GenBank/DDBJ databases">
        <title>Chlorella ohadii genome sequencing and assembly.</title>
        <authorList>
            <person name="Murik O."/>
            <person name="Treves H."/>
            <person name="Kedem I."/>
            <person name="Shotland Y."/>
            <person name="Kaplan A."/>
        </authorList>
    </citation>
    <scope>NUCLEOTIDE SEQUENCE</scope>
    <source>
        <strain evidence="9">1</strain>
    </source>
</reference>
<sequence>MKAGVADPNAFKDRPEILMYGMLCVMIAAAFWDIFSCTLELQVSTTHTTAGALIGMALATYGSDAVIWSKSSTTFPYVKGVSALFIGWGTSPVLAMLAAGILFFLVRTFVMHSDRAYQRALWVMPMAVWLTIFVITFTVIQTGNKNNTWDTVSNGMMSWISIVVATGLAAIAGLIFIPLTRSHILELEAQRAAEEELAAEAGKAHDGAKGSSEEGEHPERTASGKPLARTASGRVVGALKRTASQMSLAADSIKNSKAGQAIARNRIFKWLTYGITYDMHQVLDVDSEKHNQIAQDIWSNAEVFDWRAEAVFKYIQVFTACTMSFAHGANDVANAMGPFSAVYYIWQHAAVPGKKVPVPTWILVFGGAGIVTGLATYGWHIMGLYGVKSVMISNSRGFCIELATAMVVIVAARFGIPVSTSHICVFAAVAVGLFEGRKGVNWWMVLQTILARLLFPAHAPCHCPDRLPRSPCRPPARSLSSQQMFITLGTAMGACAGLTAFGVYSPMRNLDDASVNGVNQWQ</sequence>
<keyword evidence="6 7" id="KW-0472">Membrane</keyword>
<evidence type="ECO:0000256" key="5">
    <source>
        <dbReference type="ARBA" id="ARBA00022989"/>
    </source>
</evidence>
<dbReference type="GO" id="GO:0016020">
    <property type="term" value="C:membrane"/>
    <property type="evidence" value="ECO:0007669"/>
    <property type="project" value="UniProtKB-SubCell"/>
</dbReference>
<dbReference type="GO" id="GO:0035435">
    <property type="term" value="P:phosphate ion transmembrane transport"/>
    <property type="evidence" value="ECO:0007669"/>
    <property type="project" value="TreeGrafter"/>
</dbReference>
<keyword evidence="5 7" id="KW-1133">Transmembrane helix</keyword>
<feature type="transmembrane region" description="Helical" evidence="7">
    <location>
        <begin position="156"/>
        <end position="177"/>
    </location>
</feature>
<feature type="transmembrane region" description="Helical" evidence="7">
    <location>
        <begin position="361"/>
        <end position="382"/>
    </location>
</feature>
<accession>A0AAD5DLY1</accession>
<keyword evidence="2 7" id="KW-0813">Transport</keyword>
<comment type="similarity">
    <text evidence="7">Belongs to the inorganic phosphate transporter (PiT) (TC 2.A.20) family.</text>
</comment>
<evidence type="ECO:0000256" key="4">
    <source>
        <dbReference type="ARBA" id="ARBA00022692"/>
    </source>
</evidence>
<dbReference type="EMBL" id="JADXDR010000122">
    <property type="protein sequence ID" value="KAI7838606.1"/>
    <property type="molecule type" value="Genomic_DNA"/>
</dbReference>
<evidence type="ECO:0000256" key="8">
    <source>
        <dbReference type="SAM" id="MobiDB-lite"/>
    </source>
</evidence>
<dbReference type="GO" id="GO:0005315">
    <property type="term" value="F:phosphate transmembrane transporter activity"/>
    <property type="evidence" value="ECO:0007669"/>
    <property type="project" value="InterPro"/>
</dbReference>
<proteinExistence type="inferred from homology"/>
<keyword evidence="10" id="KW-1185">Reference proteome</keyword>
<feature type="transmembrane region" description="Helical" evidence="7">
    <location>
        <begin position="47"/>
        <end position="68"/>
    </location>
</feature>
<evidence type="ECO:0000313" key="10">
    <source>
        <dbReference type="Proteomes" id="UP001205105"/>
    </source>
</evidence>
<feature type="compositionally biased region" description="Basic and acidic residues" evidence="8">
    <location>
        <begin position="202"/>
        <end position="222"/>
    </location>
</feature>